<evidence type="ECO:0000313" key="2">
    <source>
        <dbReference type="EMBL" id="MCH4296048.1"/>
    </source>
</evidence>
<gene>
    <name evidence="2" type="ORF">MJ923_17200</name>
</gene>
<feature type="transmembrane region" description="Helical" evidence="1">
    <location>
        <begin position="7"/>
        <end position="26"/>
    </location>
</feature>
<name>A0AAJ1BJP8_9GAMM</name>
<reference evidence="2 3" key="1">
    <citation type="submission" date="2022-02" db="EMBL/GenBank/DDBJ databases">
        <title>The genome sequence of Shewanella sp. 3B26.</title>
        <authorList>
            <person name="Du J."/>
        </authorList>
    </citation>
    <scope>NUCLEOTIDE SEQUENCE [LARGE SCALE GENOMIC DNA]</scope>
    <source>
        <strain evidence="2 3">3B26</strain>
    </source>
</reference>
<dbReference type="AlphaFoldDB" id="A0AAJ1BJP8"/>
<keyword evidence="1" id="KW-1133">Transmembrane helix</keyword>
<keyword evidence="1" id="KW-0812">Transmembrane</keyword>
<accession>A0AAJ1BJP8</accession>
<keyword evidence="1" id="KW-0472">Membrane</keyword>
<dbReference type="EMBL" id="JAKUDL010000007">
    <property type="protein sequence ID" value="MCH4296048.1"/>
    <property type="molecule type" value="Genomic_DNA"/>
</dbReference>
<comment type="caution">
    <text evidence="2">The sequence shown here is derived from an EMBL/GenBank/DDBJ whole genome shotgun (WGS) entry which is preliminary data.</text>
</comment>
<sequence length="147" mass="16403">MAIKRRTWNNIIIIACIGMVSVLTLLDRQMNSLPDDAVPLFDEATPLTGLQLDGLALERKGGVFACDKDVSNCEDWGKAWLEVKVSPMSKTPEQPKNPKELVIRIGTLEPQVWLMFDDGILKSPQGHWYLIPPSLRLALEPKVTASH</sequence>
<proteinExistence type="predicted"/>
<organism evidence="2 3">
    <name type="scientific">Shewanella zhuhaiensis</name>
    <dbReference type="NCBI Taxonomy" id="2919576"/>
    <lineage>
        <taxon>Bacteria</taxon>
        <taxon>Pseudomonadati</taxon>
        <taxon>Pseudomonadota</taxon>
        <taxon>Gammaproteobacteria</taxon>
        <taxon>Alteromonadales</taxon>
        <taxon>Shewanellaceae</taxon>
        <taxon>Shewanella</taxon>
    </lineage>
</organism>
<dbReference type="RefSeq" id="WP_240592141.1">
    <property type="nucleotide sequence ID" value="NZ_JAKUDL010000007.1"/>
</dbReference>
<dbReference type="Proteomes" id="UP001297581">
    <property type="component" value="Unassembled WGS sequence"/>
</dbReference>
<protein>
    <submittedName>
        <fullName evidence="2">Uncharacterized protein</fullName>
    </submittedName>
</protein>
<keyword evidence="3" id="KW-1185">Reference proteome</keyword>
<evidence type="ECO:0000256" key="1">
    <source>
        <dbReference type="SAM" id="Phobius"/>
    </source>
</evidence>
<evidence type="ECO:0000313" key="3">
    <source>
        <dbReference type="Proteomes" id="UP001297581"/>
    </source>
</evidence>